<gene>
    <name evidence="6" type="primary">Cxcl8_3</name>
    <name evidence="6" type="ORF">CRYSOU_R04898</name>
</gene>
<dbReference type="Pfam" id="PF00048">
    <property type="entry name" value="IL8"/>
    <property type="match status" value="1"/>
</dbReference>
<organism evidence="6 7">
    <name type="scientific">Crypturellus soui</name>
    <dbReference type="NCBI Taxonomy" id="458187"/>
    <lineage>
        <taxon>Eukaryota</taxon>
        <taxon>Metazoa</taxon>
        <taxon>Chordata</taxon>
        <taxon>Craniata</taxon>
        <taxon>Vertebrata</taxon>
        <taxon>Euteleostomi</taxon>
        <taxon>Archelosauria</taxon>
        <taxon>Archosauria</taxon>
        <taxon>Dinosauria</taxon>
        <taxon>Saurischia</taxon>
        <taxon>Theropoda</taxon>
        <taxon>Coelurosauria</taxon>
        <taxon>Aves</taxon>
        <taxon>Palaeognathae</taxon>
        <taxon>Tinamiformes</taxon>
        <taxon>Tinamidae</taxon>
        <taxon>Crypturellus</taxon>
    </lineage>
</organism>
<dbReference type="InterPro" id="IPR036048">
    <property type="entry name" value="Interleukin_8-like_sf"/>
</dbReference>
<dbReference type="PRINTS" id="PR00436">
    <property type="entry name" value="INTERLEUKIN8"/>
</dbReference>
<evidence type="ECO:0000313" key="7">
    <source>
        <dbReference type="Proteomes" id="UP000545332"/>
    </source>
</evidence>
<dbReference type="GO" id="GO:0006952">
    <property type="term" value="P:defense response"/>
    <property type="evidence" value="ECO:0007669"/>
    <property type="project" value="InterPro"/>
</dbReference>
<dbReference type="GO" id="GO:0005615">
    <property type="term" value="C:extracellular space"/>
    <property type="evidence" value="ECO:0007669"/>
    <property type="project" value="UniProtKB-KW"/>
</dbReference>
<sequence>DFKCQCIATHSNFIHPRYIESVHVIGIRPHCENVEIIATLKGGREVCLEPTAPWVKLVTKAIWNK</sequence>
<dbReference type="SUPFAM" id="SSF54117">
    <property type="entry name" value="Interleukin 8-like chemokines"/>
    <property type="match status" value="1"/>
</dbReference>
<dbReference type="InterPro" id="IPR001089">
    <property type="entry name" value="Chemokine_CXC"/>
</dbReference>
<dbReference type="InterPro" id="IPR001811">
    <property type="entry name" value="Chemokine_IL8-like_dom"/>
</dbReference>
<evidence type="ECO:0000256" key="2">
    <source>
        <dbReference type="ARBA" id="ARBA00010665"/>
    </source>
</evidence>
<keyword evidence="3" id="KW-0202">Cytokine</keyword>
<evidence type="ECO:0000256" key="4">
    <source>
        <dbReference type="ARBA" id="ARBA00022525"/>
    </source>
</evidence>
<dbReference type="PANTHER" id="PTHR12015">
    <property type="entry name" value="SMALL INDUCIBLE CYTOKINE A"/>
    <property type="match status" value="1"/>
</dbReference>
<dbReference type="AlphaFoldDB" id="A0A7K4KQK1"/>
<dbReference type="CDD" id="cd00273">
    <property type="entry name" value="Chemokine_CXC"/>
    <property type="match status" value="1"/>
</dbReference>
<dbReference type="PRINTS" id="PR00437">
    <property type="entry name" value="SMALLCYTKCXC"/>
</dbReference>
<comment type="subcellular location">
    <subcellularLocation>
        <location evidence="1">Secreted</location>
    </subcellularLocation>
</comment>
<comment type="similarity">
    <text evidence="2">Belongs to the intercrine alpha (chemokine CxC) family.</text>
</comment>
<dbReference type="EMBL" id="VWPX01016475">
    <property type="protein sequence ID" value="NWI18703.1"/>
    <property type="molecule type" value="Genomic_DNA"/>
</dbReference>
<dbReference type="Proteomes" id="UP000545332">
    <property type="component" value="Unassembled WGS sequence"/>
</dbReference>
<dbReference type="FunFam" id="2.40.50.40:FF:000004">
    <property type="entry name" value="C-X-C motif chemokine"/>
    <property type="match status" value="1"/>
</dbReference>
<reference evidence="6 7" key="1">
    <citation type="submission" date="2019-09" db="EMBL/GenBank/DDBJ databases">
        <title>Bird 10,000 Genomes (B10K) Project - Family phase.</title>
        <authorList>
            <person name="Zhang G."/>
        </authorList>
    </citation>
    <scope>NUCLEOTIDE SEQUENCE [LARGE SCALE GENOMIC DNA]</scope>
    <source>
        <strain evidence="6">B10K-MSB-42743</strain>
        <tissue evidence="6">Heart</tissue>
    </source>
</reference>
<evidence type="ECO:0000256" key="1">
    <source>
        <dbReference type="ARBA" id="ARBA00004613"/>
    </source>
</evidence>
<dbReference type="GO" id="GO:0006955">
    <property type="term" value="P:immune response"/>
    <property type="evidence" value="ECO:0007669"/>
    <property type="project" value="InterPro"/>
</dbReference>
<proteinExistence type="inferred from homology"/>
<evidence type="ECO:0000259" key="5">
    <source>
        <dbReference type="SMART" id="SM00199"/>
    </source>
</evidence>
<dbReference type="OrthoDB" id="9937393at2759"/>
<protein>
    <submittedName>
        <fullName evidence="6">IL8 protein</fullName>
    </submittedName>
</protein>
<dbReference type="Gene3D" id="2.40.50.40">
    <property type="match status" value="1"/>
</dbReference>
<evidence type="ECO:0000313" key="6">
    <source>
        <dbReference type="EMBL" id="NWI18703.1"/>
    </source>
</evidence>
<dbReference type="GO" id="GO:0008009">
    <property type="term" value="F:chemokine activity"/>
    <property type="evidence" value="ECO:0007669"/>
    <property type="project" value="InterPro"/>
</dbReference>
<comment type="caution">
    <text evidence="6">The sequence shown here is derived from an EMBL/GenBank/DDBJ whole genome shotgun (WGS) entry which is preliminary data.</text>
</comment>
<keyword evidence="4" id="KW-0964">Secreted</keyword>
<dbReference type="InterPro" id="IPR039809">
    <property type="entry name" value="Chemokine_b/g/d"/>
</dbReference>
<evidence type="ECO:0000256" key="3">
    <source>
        <dbReference type="ARBA" id="ARBA00022514"/>
    </source>
</evidence>
<keyword evidence="7" id="KW-1185">Reference proteome</keyword>
<feature type="non-terminal residue" evidence="6">
    <location>
        <position position="1"/>
    </location>
</feature>
<dbReference type="PANTHER" id="PTHR12015:SF198">
    <property type="entry name" value="PLATELET BASIC PROTEIN"/>
    <property type="match status" value="1"/>
</dbReference>
<name>A0A7K4KQK1_9AVES</name>
<dbReference type="SMART" id="SM00199">
    <property type="entry name" value="SCY"/>
    <property type="match status" value="1"/>
</dbReference>
<dbReference type="InterPro" id="IPR033899">
    <property type="entry name" value="CXC_Chemokine_domain"/>
</dbReference>
<feature type="domain" description="Chemokine interleukin-8-like" evidence="5">
    <location>
        <begin position="1"/>
        <end position="62"/>
    </location>
</feature>
<feature type="non-terminal residue" evidence="6">
    <location>
        <position position="65"/>
    </location>
</feature>
<accession>A0A7K4KQK1</accession>